<dbReference type="InterPro" id="IPR050832">
    <property type="entry name" value="Bact_Acetyltransf"/>
</dbReference>
<dbReference type="InterPro" id="IPR016181">
    <property type="entry name" value="Acyl_CoA_acyltransferase"/>
</dbReference>
<dbReference type="PANTHER" id="PTHR43877">
    <property type="entry name" value="AMINOALKYLPHOSPHONATE N-ACETYLTRANSFERASE-RELATED-RELATED"/>
    <property type="match status" value="1"/>
</dbReference>
<keyword evidence="2" id="KW-0012">Acyltransferase</keyword>
<gene>
    <name evidence="4" type="ORF">HNR07_001476</name>
</gene>
<protein>
    <submittedName>
        <fullName evidence="4">GNAT superfamily N-acetyltransferase</fullName>
    </submittedName>
</protein>
<dbReference type="Proteomes" id="UP000579647">
    <property type="component" value="Unassembled WGS sequence"/>
</dbReference>
<accession>A0A840W0R3</accession>
<comment type="caution">
    <text evidence="4">The sequence shown here is derived from an EMBL/GenBank/DDBJ whole genome shotgun (WGS) entry which is preliminary data.</text>
</comment>
<evidence type="ECO:0000313" key="5">
    <source>
        <dbReference type="Proteomes" id="UP000579647"/>
    </source>
</evidence>
<keyword evidence="1 4" id="KW-0808">Transferase</keyword>
<dbReference type="SUPFAM" id="SSF55729">
    <property type="entry name" value="Acyl-CoA N-acyltransferases (Nat)"/>
    <property type="match status" value="1"/>
</dbReference>
<name>A0A840W0R3_9ACTN</name>
<evidence type="ECO:0000313" key="4">
    <source>
        <dbReference type="EMBL" id="MBB5490339.1"/>
    </source>
</evidence>
<dbReference type="EMBL" id="JACHDO010000001">
    <property type="protein sequence ID" value="MBB5490339.1"/>
    <property type="molecule type" value="Genomic_DNA"/>
</dbReference>
<reference evidence="4 5" key="1">
    <citation type="submission" date="2020-08" db="EMBL/GenBank/DDBJ databases">
        <title>Sequencing the genomes of 1000 actinobacteria strains.</title>
        <authorList>
            <person name="Klenk H.-P."/>
        </authorList>
    </citation>
    <scope>NUCLEOTIDE SEQUENCE [LARGE SCALE GENOMIC DNA]</scope>
    <source>
        <strain evidence="4 5">DSM 44598</strain>
    </source>
</reference>
<evidence type="ECO:0000259" key="3">
    <source>
        <dbReference type="PROSITE" id="PS51186"/>
    </source>
</evidence>
<dbReference type="Gene3D" id="3.40.630.30">
    <property type="match status" value="1"/>
</dbReference>
<dbReference type="AlphaFoldDB" id="A0A840W0R3"/>
<dbReference type="PROSITE" id="PS51186">
    <property type="entry name" value="GNAT"/>
    <property type="match status" value="1"/>
</dbReference>
<sequence>MSTMQSGEGVPDDRPKIEFRTAATADAPALVALVNSSYRGDSSRQGWTTEADFLDGQRVDADTMTELLGRTNSLVLVGESEGEIVTCCELQRSINGAYFGMFSVRPDLQGAGLGRAVLAEAERTAALEWGCRLMRMKVLKQRPELIAWYERRGYTSTGKTEPFPYGDDAFGLPRRDDLVFVELTRELPAGP</sequence>
<proteinExistence type="predicted"/>
<dbReference type="InterPro" id="IPR000182">
    <property type="entry name" value="GNAT_dom"/>
</dbReference>
<evidence type="ECO:0000256" key="1">
    <source>
        <dbReference type="ARBA" id="ARBA00022679"/>
    </source>
</evidence>
<organism evidence="4 5">
    <name type="scientific">Nocardiopsis metallicus</name>
    <dbReference type="NCBI Taxonomy" id="179819"/>
    <lineage>
        <taxon>Bacteria</taxon>
        <taxon>Bacillati</taxon>
        <taxon>Actinomycetota</taxon>
        <taxon>Actinomycetes</taxon>
        <taxon>Streptosporangiales</taxon>
        <taxon>Nocardiopsidaceae</taxon>
        <taxon>Nocardiopsis</taxon>
    </lineage>
</organism>
<evidence type="ECO:0000256" key="2">
    <source>
        <dbReference type="ARBA" id="ARBA00023315"/>
    </source>
</evidence>
<dbReference type="GO" id="GO:0016747">
    <property type="term" value="F:acyltransferase activity, transferring groups other than amino-acyl groups"/>
    <property type="evidence" value="ECO:0007669"/>
    <property type="project" value="InterPro"/>
</dbReference>
<keyword evidence="5" id="KW-1185">Reference proteome</keyword>
<feature type="domain" description="N-acetyltransferase" evidence="3">
    <location>
        <begin position="17"/>
        <end position="177"/>
    </location>
</feature>
<dbReference type="CDD" id="cd04301">
    <property type="entry name" value="NAT_SF"/>
    <property type="match status" value="1"/>
</dbReference>
<dbReference type="Pfam" id="PF13508">
    <property type="entry name" value="Acetyltransf_7"/>
    <property type="match status" value="1"/>
</dbReference>